<dbReference type="PROSITE" id="PS51935">
    <property type="entry name" value="NLPC_P60"/>
    <property type="match status" value="1"/>
</dbReference>
<sequence>GGTGYLRRNDVKKTREVTFSRQAIVDEAARFMGLPYLWSGTASYGFDCSGFTMRLYQSQGVAIPRDADDQAARGVAVARQDLLPGDLVFFAARKGRDRVHHVGMYAGGGMMIHAPNSKSPVRTDAVDSGKYGEEYHGAGRYA</sequence>
<dbReference type="Pfam" id="PF00877">
    <property type="entry name" value="NLPC_P60"/>
    <property type="match status" value="1"/>
</dbReference>
<evidence type="ECO:0000313" key="6">
    <source>
        <dbReference type="EMBL" id="KUK82381.1"/>
    </source>
</evidence>
<dbReference type="PANTHER" id="PTHR47053:SF3">
    <property type="entry name" value="GAMMA-D-GLUTAMYL-L-LYSINE DIPEPTIDYL-PEPTIDASE"/>
    <property type="match status" value="1"/>
</dbReference>
<evidence type="ECO:0000313" key="7">
    <source>
        <dbReference type="Proteomes" id="UP000054705"/>
    </source>
</evidence>
<keyword evidence="3" id="KW-0378">Hydrolase</keyword>
<comment type="caution">
    <text evidence="6">The sequence shown here is derived from an EMBL/GenBank/DDBJ whole genome shotgun (WGS) entry which is preliminary data.</text>
</comment>
<evidence type="ECO:0000256" key="1">
    <source>
        <dbReference type="ARBA" id="ARBA00007074"/>
    </source>
</evidence>
<reference evidence="7" key="1">
    <citation type="journal article" date="2015" name="MBio">
        <title>Genome-Resolved Metagenomic Analysis Reveals Roles for Candidate Phyla and Other Microbial Community Members in Biogeochemical Transformations in Oil Reservoirs.</title>
        <authorList>
            <person name="Hu P."/>
            <person name="Tom L."/>
            <person name="Singh A."/>
            <person name="Thomas B.C."/>
            <person name="Baker B.J."/>
            <person name="Piceno Y.M."/>
            <person name="Andersen G.L."/>
            <person name="Banfield J.F."/>
        </authorList>
    </citation>
    <scope>NUCLEOTIDE SEQUENCE [LARGE SCALE GENOMIC DNA]</scope>
</reference>
<organism evidence="6 7">
    <name type="scientific">Pelotomaculum thermopropionicum</name>
    <dbReference type="NCBI Taxonomy" id="110500"/>
    <lineage>
        <taxon>Bacteria</taxon>
        <taxon>Bacillati</taxon>
        <taxon>Bacillota</taxon>
        <taxon>Clostridia</taxon>
        <taxon>Eubacteriales</taxon>
        <taxon>Desulfotomaculaceae</taxon>
        <taxon>Pelotomaculum</taxon>
    </lineage>
</organism>
<evidence type="ECO:0000256" key="3">
    <source>
        <dbReference type="ARBA" id="ARBA00022801"/>
    </source>
</evidence>
<dbReference type="PANTHER" id="PTHR47053">
    <property type="entry name" value="MUREIN DD-ENDOPEPTIDASE MEPH-RELATED"/>
    <property type="match status" value="1"/>
</dbReference>
<name>A0A101HSM6_9FIRM</name>
<comment type="similarity">
    <text evidence="1">Belongs to the peptidase C40 family.</text>
</comment>
<keyword evidence="4" id="KW-0788">Thiol protease</keyword>
<dbReference type="Proteomes" id="UP000054705">
    <property type="component" value="Unassembled WGS sequence"/>
</dbReference>
<proteinExistence type="inferred from homology"/>
<dbReference type="InterPro" id="IPR051202">
    <property type="entry name" value="Peptidase_C40"/>
</dbReference>
<dbReference type="Gene3D" id="3.90.1720.10">
    <property type="entry name" value="endopeptidase domain like (from Nostoc punctiforme)"/>
    <property type="match status" value="1"/>
</dbReference>
<dbReference type="GO" id="GO:0008234">
    <property type="term" value="F:cysteine-type peptidase activity"/>
    <property type="evidence" value="ECO:0007669"/>
    <property type="project" value="UniProtKB-KW"/>
</dbReference>
<protein>
    <submittedName>
        <fullName evidence="6">Putative membrane protein</fullName>
    </submittedName>
</protein>
<evidence type="ECO:0000256" key="2">
    <source>
        <dbReference type="ARBA" id="ARBA00022670"/>
    </source>
</evidence>
<dbReference type="PATRIC" id="fig|110500.4.peg.729"/>
<feature type="non-terminal residue" evidence="6">
    <location>
        <position position="1"/>
    </location>
</feature>
<dbReference type="InterPro" id="IPR000064">
    <property type="entry name" value="NLP_P60_dom"/>
</dbReference>
<dbReference type="SUPFAM" id="SSF54001">
    <property type="entry name" value="Cysteine proteinases"/>
    <property type="match status" value="1"/>
</dbReference>
<dbReference type="AlphaFoldDB" id="A0A101HSM6"/>
<dbReference type="InterPro" id="IPR038765">
    <property type="entry name" value="Papain-like_cys_pep_sf"/>
</dbReference>
<gene>
    <name evidence="6" type="ORF">XD97_0453</name>
</gene>
<keyword evidence="2" id="KW-0645">Protease</keyword>
<evidence type="ECO:0000259" key="5">
    <source>
        <dbReference type="PROSITE" id="PS51935"/>
    </source>
</evidence>
<dbReference type="EMBL" id="LGGS01000096">
    <property type="protein sequence ID" value="KUK82381.1"/>
    <property type="molecule type" value="Genomic_DNA"/>
</dbReference>
<accession>A0A101HSM6</accession>
<evidence type="ECO:0000256" key="4">
    <source>
        <dbReference type="ARBA" id="ARBA00022807"/>
    </source>
</evidence>
<dbReference type="GO" id="GO:0006508">
    <property type="term" value="P:proteolysis"/>
    <property type="evidence" value="ECO:0007669"/>
    <property type="project" value="UniProtKB-KW"/>
</dbReference>
<feature type="domain" description="NlpC/P60" evidence="5">
    <location>
        <begin position="18"/>
        <end position="142"/>
    </location>
</feature>